<dbReference type="RefSeq" id="WP_207953484.1">
    <property type="nucleotide sequence ID" value="NZ_JAAOIW010000049.1"/>
</dbReference>
<dbReference type="Proteomes" id="UP001165962">
    <property type="component" value="Unassembled WGS sequence"/>
</dbReference>
<feature type="chain" id="PRO_5045263717" evidence="1">
    <location>
        <begin position="30"/>
        <end position="67"/>
    </location>
</feature>
<evidence type="ECO:0000256" key="1">
    <source>
        <dbReference type="SAM" id="SignalP"/>
    </source>
</evidence>
<dbReference type="EMBL" id="JAAOIW010000049">
    <property type="protein sequence ID" value="NHN35613.1"/>
    <property type="molecule type" value="Genomic_DNA"/>
</dbReference>
<name>A0ABX0JJ03_9BACL</name>
<evidence type="ECO:0000313" key="3">
    <source>
        <dbReference type="Proteomes" id="UP001165962"/>
    </source>
</evidence>
<organism evidence="2 3">
    <name type="scientific">Paenibacillus agricola</name>
    <dbReference type="NCBI Taxonomy" id="2716264"/>
    <lineage>
        <taxon>Bacteria</taxon>
        <taxon>Bacillati</taxon>
        <taxon>Bacillota</taxon>
        <taxon>Bacilli</taxon>
        <taxon>Bacillales</taxon>
        <taxon>Paenibacillaceae</taxon>
        <taxon>Paenibacillus</taxon>
    </lineage>
</organism>
<feature type="signal peptide" evidence="1">
    <location>
        <begin position="1"/>
        <end position="29"/>
    </location>
</feature>
<sequence length="67" mass="7256">MEFKFRIAAAPRWCVLALLTLLLAACTQAPMQTQPANVPNPLPPSPVTDQKIASISQSIVPSLQKLE</sequence>
<accession>A0ABX0JJ03</accession>
<proteinExistence type="predicted"/>
<gene>
    <name evidence="2" type="ORF">G9U52_38705</name>
</gene>
<feature type="non-terminal residue" evidence="2">
    <location>
        <position position="67"/>
    </location>
</feature>
<comment type="caution">
    <text evidence="2">The sequence shown here is derived from an EMBL/GenBank/DDBJ whole genome shotgun (WGS) entry which is preliminary data.</text>
</comment>
<keyword evidence="1" id="KW-0732">Signal</keyword>
<evidence type="ECO:0000313" key="2">
    <source>
        <dbReference type="EMBL" id="NHN35613.1"/>
    </source>
</evidence>
<keyword evidence="3" id="KW-1185">Reference proteome</keyword>
<protein>
    <submittedName>
        <fullName evidence="2">Uncharacterized protein</fullName>
    </submittedName>
</protein>
<reference evidence="2" key="1">
    <citation type="submission" date="2020-03" db="EMBL/GenBank/DDBJ databases">
        <title>Draft sequencing of Paenibacilllus sp. S3N08.</title>
        <authorList>
            <person name="Kim D.-U."/>
        </authorList>
    </citation>
    <scope>NUCLEOTIDE SEQUENCE</scope>
    <source>
        <strain evidence="2">S3N08</strain>
    </source>
</reference>
<dbReference type="PROSITE" id="PS51257">
    <property type="entry name" value="PROKAR_LIPOPROTEIN"/>
    <property type="match status" value="1"/>
</dbReference>